<dbReference type="EMBL" id="JACHFD010000037">
    <property type="protein sequence ID" value="MBB5353827.1"/>
    <property type="molecule type" value="Genomic_DNA"/>
</dbReference>
<sequence length="344" mass="38088">MDAFATVPADEQEAYFNEAASRLSLPPHVVEKDFWVCWTLKRLFTLDGVSDTLLFKGGTSLSKVHGLIRRFSEDIDVSIHREHLGFSGADDPVSPGLSNKKREALKEQLAAAAAAHVAEVIAPALRTAIEGALSGGDGRTWSLEPDTTDPDGQSLAFFYPTTRLTQTATAYLRPAVKIEFGARSDHWPAEIRPLQPYLADAFPGALGDPTVEVKTMEAVRTFWEKATILHQMAHLPDGKPFPGRYSRHYTDLAAMVAAGTGVQAAEREDLLKAVVTHKIAFYRAAWARYEDAKRGTLRLLPAEKNMDDLKADLDSMREMFFDEPPAFDAVVTTLREWEDAFNQP</sequence>
<name>A0A840V6D7_9BACT</name>
<keyword evidence="2" id="KW-1185">Reference proteome</keyword>
<evidence type="ECO:0000313" key="2">
    <source>
        <dbReference type="Proteomes" id="UP000557717"/>
    </source>
</evidence>
<reference evidence="1 2" key="1">
    <citation type="submission" date="2020-08" db="EMBL/GenBank/DDBJ databases">
        <title>Genomic Encyclopedia of Type Strains, Phase IV (KMG-IV): sequencing the most valuable type-strain genomes for metagenomic binning, comparative biology and taxonomic classification.</title>
        <authorList>
            <person name="Goeker M."/>
        </authorList>
    </citation>
    <scope>NUCLEOTIDE SEQUENCE [LARGE SCALE GENOMIC DNA]</scope>
    <source>
        <strain evidence="1 2">YC6886</strain>
    </source>
</reference>
<protein>
    <recommendedName>
        <fullName evidence="3">Nucleotidyl transferase AbiEii/AbiGii toxin family protein</fullName>
    </recommendedName>
</protein>
<dbReference type="Proteomes" id="UP000557717">
    <property type="component" value="Unassembled WGS sequence"/>
</dbReference>
<dbReference type="AlphaFoldDB" id="A0A840V6D7"/>
<accession>A0A840V6D7</accession>
<comment type="caution">
    <text evidence="1">The sequence shown here is derived from an EMBL/GenBank/DDBJ whole genome shotgun (WGS) entry which is preliminary data.</text>
</comment>
<organism evidence="1 2">
    <name type="scientific">Haloferula luteola</name>
    <dbReference type="NCBI Taxonomy" id="595692"/>
    <lineage>
        <taxon>Bacteria</taxon>
        <taxon>Pseudomonadati</taxon>
        <taxon>Verrucomicrobiota</taxon>
        <taxon>Verrucomicrobiia</taxon>
        <taxon>Verrucomicrobiales</taxon>
        <taxon>Verrucomicrobiaceae</taxon>
        <taxon>Haloferula</taxon>
    </lineage>
</organism>
<dbReference type="RefSeq" id="WP_184022258.1">
    <property type="nucleotide sequence ID" value="NZ_JACHFD010000037.1"/>
</dbReference>
<evidence type="ECO:0000313" key="1">
    <source>
        <dbReference type="EMBL" id="MBB5353827.1"/>
    </source>
</evidence>
<evidence type="ECO:0008006" key="3">
    <source>
        <dbReference type="Google" id="ProtNLM"/>
    </source>
</evidence>
<proteinExistence type="predicted"/>
<gene>
    <name evidence="1" type="ORF">HNR46_004091</name>
</gene>
<dbReference type="InterPro" id="IPR014942">
    <property type="entry name" value="AbiEii"/>
</dbReference>
<dbReference type="Pfam" id="PF08843">
    <property type="entry name" value="AbiEii"/>
    <property type="match status" value="1"/>
</dbReference>
<dbReference type="Gene3D" id="3.10.450.620">
    <property type="entry name" value="JHP933, nucleotidyltransferase-like core domain"/>
    <property type="match status" value="1"/>
</dbReference>